<dbReference type="AlphaFoldDB" id="A0A152A306"/>
<name>A0A152A306_TIELA</name>
<keyword evidence="2" id="KW-0418">Kinase</keyword>
<evidence type="ECO:0000313" key="3">
    <source>
        <dbReference type="Proteomes" id="UP000076078"/>
    </source>
</evidence>
<dbReference type="STRING" id="361077.A0A152A306"/>
<evidence type="ECO:0000256" key="1">
    <source>
        <dbReference type="SAM" id="MobiDB-lite"/>
    </source>
</evidence>
<evidence type="ECO:0000313" key="2">
    <source>
        <dbReference type="EMBL" id="KYR00485.1"/>
    </source>
</evidence>
<feature type="compositionally biased region" description="Low complexity" evidence="1">
    <location>
        <begin position="284"/>
        <end position="294"/>
    </location>
</feature>
<feature type="compositionally biased region" description="Polar residues" evidence="1">
    <location>
        <begin position="234"/>
        <end position="248"/>
    </location>
</feature>
<organism evidence="2 3">
    <name type="scientific">Tieghemostelium lacteum</name>
    <name type="common">Slime mold</name>
    <name type="synonym">Dictyostelium lacteum</name>
    <dbReference type="NCBI Taxonomy" id="361077"/>
    <lineage>
        <taxon>Eukaryota</taxon>
        <taxon>Amoebozoa</taxon>
        <taxon>Evosea</taxon>
        <taxon>Eumycetozoa</taxon>
        <taxon>Dictyostelia</taxon>
        <taxon>Dictyosteliales</taxon>
        <taxon>Raperosteliaceae</taxon>
        <taxon>Tieghemostelium</taxon>
    </lineage>
</organism>
<protein>
    <submittedName>
        <fullName evidence="2">Histidine kinase A</fullName>
    </submittedName>
</protein>
<proteinExistence type="predicted"/>
<dbReference type="OrthoDB" id="20940at2759"/>
<feature type="compositionally biased region" description="Low complexity" evidence="1">
    <location>
        <begin position="249"/>
        <end position="274"/>
    </location>
</feature>
<dbReference type="InParanoid" id="A0A152A306"/>
<keyword evidence="3" id="KW-1185">Reference proteome</keyword>
<dbReference type="EMBL" id="LODT01000013">
    <property type="protein sequence ID" value="KYR00485.1"/>
    <property type="molecule type" value="Genomic_DNA"/>
</dbReference>
<reference evidence="2 3" key="1">
    <citation type="submission" date="2015-12" db="EMBL/GenBank/DDBJ databases">
        <title>Dictyostelia acquired genes for synthesis and detection of signals that induce cell-type specialization by lateral gene transfer from prokaryotes.</title>
        <authorList>
            <person name="Gloeckner G."/>
            <person name="Schaap P."/>
        </authorList>
    </citation>
    <scope>NUCLEOTIDE SEQUENCE [LARGE SCALE GENOMIC DNA]</scope>
    <source>
        <strain evidence="2 3">TK</strain>
    </source>
</reference>
<dbReference type="Gene3D" id="3.90.980.20">
    <property type="match status" value="1"/>
</dbReference>
<sequence>MNNSLQIIACDEHFKFHNPSSTSPMLSNTIKSKTNPIILKPSQQQQQQQQPQLQPFATNNSNSSINYIPNNINYNENATLCQNPSQCLICTRSLPPCLSSRTVSWVSILRVVFYSLKQIYPEKEYFNLKKDVYGYVAAHWYLICSKKKKTTGWRKQLQDALSHCRRLFESGADHHECYGFWKLKDLSDPWEDTQNSNNNDNGVIGSPFSTPQSPMSPLESPSPILSNSNLNDSGSPKSNSGSPTHQLMNNNGNSNYYYYSSPSVSSTTPSSSNGMGQYHQHHTSNSSSSNSANSSPIPFNNLYKSTSTPSISSLSTSTKLFNCTNSFQPLRTSTNILKSSSIYDVTNLGISSPSFHSNSSGHSTPNSRPRSKSLCASSNLFESPLSLSKSYQNLTELKFSQPFILNPPKINNNSNNILSSPKFINNSNNNFYFNNLKKSPTLNDLSFIKEENDTDQKRENISNNNKLSISNLIN</sequence>
<dbReference type="FunFam" id="3.90.980.20:FF:000015">
    <property type="entry name" value="Histidine kinase A"/>
    <property type="match status" value="1"/>
</dbReference>
<dbReference type="GO" id="GO:0016301">
    <property type="term" value="F:kinase activity"/>
    <property type="evidence" value="ECO:0007669"/>
    <property type="project" value="UniProtKB-KW"/>
</dbReference>
<gene>
    <name evidence="2" type="ORF">DLAC_02490</name>
</gene>
<feature type="region of interest" description="Disordered" evidence="1">
    <location>
        <begin position="354"/>
        <end position="373"/>
    </location>
</feature>
<accession>A0A152A306</accession>
<dbReference type="Proteomes" id="UP000076078">
    <property type="component" value="Unassembled WGS sequence"/>
</dbReference>
<feature type="compositionally biased region" description="Low complexity" evidence="1">
    <location>
        <begin position="354"/>
        <end position="363"/>
    </location>
</feature>
<comment type="caution">
    <text evidence="2">The sequence shown here is derived from an EMBL/GenBank/DDBJ whole genome shotgun (WGS) entry which is preliminary data.</text>
</comment>
<keyword evidence="2" id="KW-0808">Transferase</keyword>
<feature type="compositionally biased region" description="Low complexity" evidence="1">
    <location>
        <begin position="211"/>
        <end position="233"/>
    </location>
</feature>
<feature type="compositionally biased region" description="Polar residues" evidence="1">
    <location>
        <begin position="364"/>
        <end position="373"/>
    </location>
</feature>
<feature type="compositionally biased region" description="Polar residues" evidence="1">
    <location>
        <begin position="192"/>
        <end position="201"/>
    </location>
</feature>
<feature type="region of interest" description="Disordered" evidence="1">
    <location>
        <begin position="191"/>
        <end position="294"/>
    </location>
</feature>